<protein>
    <submittedName>
        <fullName evidence="1">Uncharacterized protein</fullName>
    </submittedName>
</protein>
<dbReference type="KEGG" id="taer:GT409_06590"/>
<dbReference type="Proteomes" id="UP000464954">
    <property type="component" value="Chromosome"/>
</dbReference>
<evidence type="ECO:0000313" key="1">
    <source>
        <dbReference type="EMBL" id="QHI69128.1"/>
    </source>
</evidence>
<dbReference type="EMBL" id="CP047593">
    <property type="protein sequence ID" value="QHI69128.1"/>
    <property type="molecule type" value="Genomic_DNA"/>
</dbReference>
<dbReference type="AlphaFoldDB" id="A0A6P1MAJ8"/>
<reference evidence="1 2" key="1">
    <citation type="submission" date="2020-01" db="EMBL/GenBank/DDBJ databases">
        <title>Ponticoccus aerotolerans gen. nov., sp. nov., an anaerobic bacterium and proposal of Ponticoccusceae fam. nov., Ponticoccusles ord. nov. and Ponticoccuse classis nov. in the phylum Kiritimatiellaeota.</title>
        <authorList>
            <person name="Zhou L.Y."/>
            <person name="Du Z.J."/>
        </authorList>
    </citation>
    <scope>NUCLEOTIDE SEQUENCE [LARGE SCALE GENOMIC DNA]</scope>
    <source>
        <strain evidence="1 2">S-5007</strain>
    </source>
</reference>
<accession>A0A6P1MAJ8</accession>
<gene>
    <name evidence="1" type="ORF">GT409_06590</name>
</gene>
<name>A0A6P1MAJ8_9BACT</name>
<organism evidence="1 2">
    <name type="scientific">Tichowtungia aerotolerans</name>
    <dbReference type="NCBI Taxonomy" id="2697043"/>
    <lineage>
        <taxon>Bacteria</taxon>
        <taxon>Pseudomonadati</taxon>
        <taxon>Kiritimatiellota</taxon>
        <taxon>Tichowtungiia</taxon>
        <taxon>Tichowtungiales</taxon>
        <taxon>Tichowtungiaceae</taxon>
        <taxon>Tichowtungia</taxon>
    </lineage>
</organism>
<dbReference type="PROSITE" id="PS51257">
    <property type="entry name" value="PROKAR_LIPOPROTEIN"/>
    <property type="match status" value="1"/>
</dbReference>
<proteinExistence type="predicted"/>
<sequence>MKYIWIFALLVALAGCEDKSASDEVLEKISEIQKTARRKDLTSTLGNKDAETVEDILELRDICDKIMGFVGDNDIESAFEEMKKYTILPESEMDGACEGTQKQLALLQNRYGKCIGYELVDEQLVSNSLVKFIYLAKCKNVPLVWRFIFYQSDGNWSLTSFVWDDQIQNI</sequence>
<keyword evidence="2" id="KW-1185">Reference proteome</keyword>
<dbReference type="RefSeq" id="WP_160628149.1">
    <property type="nucleotide sequence ID" value="NZ_CP047593.1"/>
</dbReference>
<evidence type="ECO:0000313" key="2">
    <source>
        <dbReference type="Proteomes" id="UP000464954"/>
    </source>
</evidence>